<protein>
    <submittedName>
        <fullName evidence="1">Uncharacterized protein</fullName>
    </submittedName>
</protein>
<accession>A0A0E9Q8M0</accession>
<dbReference type="AlphaFoldDB" id="A0A0E9Q8M0"/>
<sequence>MVDLFSSMAAFMYIQVPHGTSALMRVWNVKLLSGHKSSTDRIIHAI</sequence>
<proteinExistence type="predicted"/>
<reference evidence="1" key="2">
    <citation type="journal article" date="2015" name="Fish Shellfish Immunol.">
        <title>Early steps in the European eel (Anguilla anguilla)-Vibrio vulnificus interaction in the gills: Role of the RtxA13 toxin.</title>
        <authorList>
            <person name="Callol A."/>
            <person name="Pajuelo D."/>
            <person name="Ebbesson L."/>
            <person name="Teles M."/>
            <person name="MacKenzie S."/>
            <person name="Amaro C."/>
        </authorList>
    </citation>
    <scope>NUCLEOTIDE SEQUENCE</scope>
</reference>
<reference evidence="1" key="1">
    <citation type="submission" date="2014-11" db="EMBL/GenBank/DDBJ databases">
        <authorList>
            <person name="Amaro Gonzalez C."/>
        </authorList>
    </citation>
    <scope>NUCLEOTIDE SEQUENCE</scope>
</reference>
<dbReference type="EMBL" id="GBXM01096124">
    <property type="protein sequence ID" value="JAH12453.1"/>
    <property type="molecule type" value="Transcribed_RNA"/>
</dbReference>
<organism evidence="1">
    <name type="scientific">Anguilla anguilla</name>
    <name type="common">European freshwater eel</name>
    <name type="synonym">Muraena anguilla</name>
    <dbReference type="NCBI Taxonomy" id="7936"/>
    <lineage>
        <taxon>Eukaryota</taxon>
        <taxon>Metazoa</taxon>
        <taxon>Chordata</taxon>
        <taxon>Craniata</taxon>
        <taxon>Vertebrata</taxon>
        <taxon>Euteleostomi</taxon>
        <taxon>Actinopterygii</taxon>
        <taxon>Neopterygii</taxon>
        <taxon>Teleostei</taxon>
        <taxon>Anguilliformes</taxon>
        <taxon>Anguillidae</taxon>
        <taxon>Anguilla</taxon>
    </lineage>
</organism>
<name>A0A0E9Q8M0_ANGAN</name>
<evidence type="ECO:0000313" key="1">
    <source>
        <dbReference type="EMBL" id="JAH12453.1"/>
    </source>
</evidence>